<accession>A0A8F5BMT3</accession>
<dbReference type="Pfam" id="PF09376">
    <property type="entry name" value="NurA"/>
    <property type="match status" value="1"/>
</dbReference>
<evidence type="ECO:0000313" key="2">
    <source>
        <dbReference type="EMBL" id="QXJ28188.1"/>
    </source>
</evidence>
<sequence length="339" mass="39304">MIRKIYDKLAESHNEIKNQIYNIASYLRQEIQEKVNEFWTEYTRDNELSEICKFVAIDGGSFSKPMRIGIVYAVGAESVIGDNKGVKTLSEDGQIGIFKPGNDAQERISLLMEALELSLALRDGSKGDYILMDGSLNKKIGNKVDIQQISDEELKLVKNVDINSIISIKDERKMRDLLMLLNQFLVSRIIEEYDGKVLWISKTSRGRDLFGTDYPDITVFELFTEKRGFSKLIIKNIDVRKISEIPELEILRKMEYTTFYTRLDNGKRVVRIDMIGRVDEKIVKEIMDHLSGVSIKGYPFPLLKAHIDVRFSRMDREKIIKLMGSKLHKDIEWWPSQFY</sequence>
<evidence type="ECO:0000259" key="1">
    <source>
        <dbReference type="SMART" id="SM00933"/>
    </source>
</evidence>
<dbReference type="KEGG" id="sshi:J5U23_01056"/>
<dbReference type="EMBL" id="CP077717">
    <property type="protein sequence ID" value="QXJ28188.1"/>
    <property type="molecule type" value="Genomic_DNA"/>
</dbReference>
<dbReference type="RefSeq" id="WP_218267198.1">
    <property type="nucleotide sequence ID" value="NZ_CP077717.1"/>
</dbReference>
<proteinExistence type="predicted"/>
<dbReference type="AlphaFoldDB" id="A0A8F5BMT3"/>
<dbReference type="InterPro" id="IPR018977">
    <property type="entry name" value="NurA_domain"/>
</dbReference>
<organism evidence="2 3">
    <name type="scientific">Saccharolobus shibatae (strain ATCC 51178 / DSM 5389 / JCM 8931 / NBRC 15437 / B12)</name>
    <name type="common">Sulfolobus shibatae</name>
    <dbReference type="NCBI Taxonomy" id="523848"/>
    <lineage>
        <taxon>Archaea</taxon>
        <taxon>Thermoproteota</taxon>
        <taxon>Thermoprotei</taxon>
        <taxon>Sulfolobales</taxon>
        <taxon>Sulfolobaceae</taxon>
        <taxon>Saccharolobus</taxon>
    </lineage>
</organism>
<dbReference type="Proteomes" id="UP000694018">
    <property type="component" value="Chromosome"/>
</dbReference>
<dbReference type="GeneID" id="65562645"/>
<reference evidence="2" key="1">
    <citation type="journal article" date="2021" name="Environ. Microbiol.">
        <title>New insights into the diversity and evolution of the archaeal mobilome from three complete genomes of Saccharolobus shibatae.</title>
        <authorList>
            <person name="Medvedeva S."/>
            <person name="Brandt D."/>
            <person name="Cvirkaite-Krupovic V."/>
            <person name="Liu Y."/>
            <person name="Severinov K."/>
            <person name="Ishino S."/>
            <person name="Ishino Y."/>
            <person name="Prangishvili D."/>
            <person name="Kalinowski J."/>
            <person name="Krupovic M."/>
        </authorList>
    </citation>
    <scope>NUCLEOTIDE SEQUENCE</scope>
    <source>
        <strain evidence="2">B12</strain>
    </source>
</reference>
<dbReference type="NCBIfam" id="NF041033">
    <property type="entry name" value="NurA_Sulf"/>
    <property type="match status" value="1"/>
</dbReference>
<feature type="domain" description="NurA" evidence="1">
    <location>
        <begin position="52"/>
        <end position="311"/>
    </location>
</feature>
<gene>
    <name evidence="2" type="ORF">J5U23_01056</name>
</gene>
<dbReference type="SMART" id="SM00933">
    <property type="entry name" value="NurA"/>
    <property type="match status" value="1"/>
</dbReference>
<dbReference type="InterPro" id="IPR053461">
    <property type="entry name" value="DSB_repair_nuclease_NurA"/>
</dbReference>
<name>A0A8F5BMT3_SACSH</name>
<dbReference type="OrthoDB" id="33831at2157"/>
<evidence type="ECO:0000313" key="3">
    <source>
        <dbReference type="Proteomes" id="UP000694018"/>
    </source>
</evidence>
<protein>
    <submittedName>
        <fullName evidence="2">DNA double-strand break repair nuclease NurA</fullName>
    </submittedName>
</protein>